<evidence type="ECO:0000313" key="2">
    <source>
        <dbReference type="Proteomes" id="UP001164539"/>
    </source>
</evidence>
<organism evidence="1 2">
    <name type="scientific">Melia azedarach</name>
    <name type="common">Chinaberry tree</name>
    <dbReference type="NCBI Taxonomy" id="155640"/>
    <lineage>
        <taxon>Eukaryota</taxon>
        <taxon>Viridiplantae</taxon>
        <taxon>Streptophyta</taxon>
        <taxon>Embryophyta</taxon>
        <taxon>Tracheophyta</taxon>
        <taxon>Spermatophyta</taxon>
        <taxon>Magnoliopsida</taxon>
        <taxon>eudicotyledons</taxon>
        <taxon>Gunneridae</taxon>
        <taxon>Pentapetalae</taxon>
        <taxon>rosids</taxon>
        <taxon>malvids</taxon>
        <taxon>Sapindales</taxon>
        <taxon>Meliaceae</taxon>
        <taxon>Melia</taxon>
    </lineage>
</organism>
<gene>
    <name evidence="1" type="ORF">OWV82_021411</name>
</gene>
<name>A0ACC1X0U7_MELAZ</name>
<proteinExistence type="predicted"/>
<accession>A0ACC1X0U7</accession>
<dbReference type="Proteomes" id="UP001164539">
    <property type="component" value="Chromosome 12"/>
</dbReference>
<sequence length="415" mass="48024">MDEEAPATKSKTKVKKKLKKKEDVGEHSLSLPYLSEEIIFQVLTRVPATYLHDKFRYICKPWHNLISSTGFIAQNSQQNKCELLVLLPRTIEKLGYELKLLEMDDQTLDFNLINVPLPGTREIIRSSCNGLILVNDPKQFRMLCVVNMLTKSSLTLPQCLTYCPHENCGAGLGFDPSTKEYKVVHMYADGFGFEIFTLGCSDNAWKRISGPFKSSTEPPFFTHSFQWSDPVSINGQVFHWYVESEMYIVSLDIGDEIPRKTFLPGHHKRYKYRFEFLEMGGKLALLYYVSSAQIDVWILEDFPEQNWIKTHSIMAEETKYKINSYLPDFSKLFAVAALRYGEVLIFRYMNNNYTSVHSYLYDIRKKELKKKKNVIIKEGSKFIHHRSSLIQWTNEGEVMAKRLASLTCPLVITVL</sequence>
<dbReference type="EMBL" id="CM051405">
    <property type="protein sequence ID" value="KAJ4704517.1"/>
    <property type="molecule type" value="Genomic_DNA"/>
</dbReference>
<comment type="caution">
    <text evidence="1">The sequence shown here is derived from an EMBL/GenBank/DDBJ whole genome shotgun (WGS) entry which is preliminary data.</text>
</comment>
<keyword evidence="2" id="KW-1185">Reference proteome</keyword>
<protein>
    <submittedName>
        <fullName evidence="1">F-box domain containing protein</fullName>
    </submittedName>
</protein>
<evidence type="ECO:0000313" key="1">
    <source>
        <dbReference type="EMBL" id="KAJ4704517.1"/>
    </source>
</evidence>
<reference evidence="1 2" key="1">
    <citation type="journal article" date="2023" name="Science">
        <title>Complex scaffold remodeling in plant triterpene biosynthesis.</title>
        <authorList>
            <person name="De La Pena R."/>
            <person name="Hodgson H."/>
            <person name="Liu J.C."/>
            <person name="Stephenson M.J."/>
            <person name="Martin A.C."/>
            <person name="Owen C."/>
            <person name="Harkess A."/>
            <person name="Leebens-Mack J."/>
            <person name="Jimenez L.E."/>
            <person name="Osbourn A."/>
            <person name="Sattely E.S."/>
        </authorList>
    </citation>
    <scope>NUCLEOTIDE SEQUENCE [LARGE SCALE GENOMIC DNA]</scope>
    <source>
        <strain evidence="2">cv. JPN11</strain>
        <tissue evidence="1">Leaf</tissue>
    </source>
</reference>